<keyword evidence="2" id="KW-1185">Reference proteome</keyword>
<organism evidence="1 2">
    <name type="scientific">Naasia aerilata</name>
    <dbReference type="NCBI Taxonomy" id="1162966"/>
    <lineage>
        <taxon>Bacteria</taxon>
        <taxon>Bacillati</taxon>
        <taxon>Actinomycetota</taxon>
        <taxon>Actinomycetes</taxon>
        <taxon>Micrococcales</taxon>
        <taxon>Microbacteriaceae</taxon>
        <taxon>Naasia</taxon>
    </lineage>
</organism>
<evidence type="ECO:0008006" key="3">
    <source>
        <dbReference type="Google" id="ProtNLM"/>
    </source>
</evidence>
<accession>A0ABN6XMM5</accession>
<proteinExistence type="predicted"/>
<dbReference type="SUPFAM" id="SSF56281">
    <property type="entry name" value="Metallo-hydrolase/oxidoreductase"/>
    <property type="match status" value="1"/>
</dbReference>
<dbReference type="PANTHER" id="PTHR36839">
    <property type="entry name" value="METALLO-BETA-LACTAMASE FAMILY PROTEIN (AFU_ORTHOLOGUE AFUA_5G12770)"/>
    <property type="match status" value="1"/>
</dbReference>
<dbReference type="InterPro" id="IPR036866">
    <property type="entry name" value="RibonucZ/Hydroxyglut_hydro"/>
</dbReference>
<protein>
    <recommendedName>
        <fullName evidence="3">MBL fold metallo-hydrolase</fullName>
    </recommendedName>
</protein>
<name>A0ABN6XMM5_9MICO</name>
<evidence type="ECO:0000313" key="2">
    <source>
        <dbReference type="Proteomes" id="UP001321498"/>
    </source>
</evidence>
<dbReference type="Proteomes" id="UP001321498">
    <property type="component" value="Chromosome"/>
</dbReference>
<sequence length="110" mass="12008">MRTGGHFAGSAVLHLADAAEGRGALLVGDTMMVLRDGRRVSFMRSYPMFLPLPERYLDRLLAALDGLAYDRLYGLFTGLTVLEGAQRAVAEGAELYRSWLTGTATDPDQD</sequence>
<gene>
    <name evidence="1" type="ORF">GCM10025866_09710</name>
</gene>
<reference evidence="2" key="1">
    <citation type="journal article" date="2019" name="Int. J. Syst. Evol. Microbiol.">
        <title>The Global Catalogue of Microorganisms (GCM) 10K type strain sequencing project: providing services to taxonomists for standard genome sequencing and annotation.</title>
        <authorList>
            <consortium name="The Broad Institute Genomics Platform"/>
            <consortium name="The Broad Institute Genome Sequencing Center for Infectious Disease"/>
            <person name="Wu L."/>
            <person name="Ma J."/>
        </authorList>
    </citation>
    <scope>NUCLEOTIDE SEQUENCE [LARGE SCALE GENOMIC DNA]</scope>
    <source>
        <strain evidence="2">NBRC 108725</strain>
    </source>
</reference>
<evidence type="ECO:0000313" key="1">
    <source>
        <dbReference type="EMBL" id="BDZ45062.1"/>
    </source>
</evidence>
<dbReference type="EMBL" id="AP027731">
    <property type="protein sequence ID" value="BDZ45062.1"/>
    <property type="molecule type" value="Genomic_DNA"/>
</dbReference>
<dbReference type="PANTHER" id="PTHR36839:SF1">
    <property type="entry name" value="METALLO-BETA-LACTAMASE FAMILY PROTEIN (AFU_ORTHOLOGUE AFUA_5G12770)"/>
    <property type="match status" value="1"/>
</dbReference>